<organism evidence="6 7">
    <name type="scientific">Elaphomyces granulatus</name>
    <dbReference type="NCBI Taxonomy" id="519963"/>
    <lineage>
        <taxon>Eukaryota</taxon>
        <taxon>Fungi</taxon>
        <taxon>Dikarya</taxon>
        <taxon>Ascomycota</taxon>
        <taxon>Pezizomycotina</taxon>
        <taxon>Eurotiomycetes</taxon>
        <taxon>Eurotiomycetidae</taxon>
        <taxon>Eurotiales</taxon>
        <taxon>Elaphomycetaceae</taxon>
        <taxon>Elaphomyces</taxon>
    </lineage>
</organism>
<dbReference type="Gene3D" id="2.130.10.10">
    <property type="entry name" value="YVTN repeat-like/Quinoprotein amine dehydrogenase"/>
    <property type="match status" value="1"/>
</dbReference>
<evidence type="ECO:0000256" key="4">
    <source>
        <dbReference type="SAM" id="MobiDB-lite"/>
    </source>
</evidence>
<feature type="compositionally biased region" description="Polar residues" evidence="4">
    <location>
        <begin position="478"/>
        <end position="502"/>
    </location>
</feature>
<dbReference type="InterPro" id="IPR015943">
    <property type="entry name" value="WD40/YVTN_repeat-like_dom_sf"/>
</dbReference>
<keyword evidence="3" id="KW-0539">Nucleus</keyword>
<gene>
    <name evidence="6" type="ORF">Egran_03229</name>
</gene>
<feature type="compositionally biased region" description="Polar residues" evidence="4">
    <location>
        <begin position="696"/>
        <end position="727"/>
    </location>
</feature>
<evidence type="ECO:0000313" key="7">
    <source>
        <dbReference type="Proteomes" id="UP000243515"/>
    </source>
</evidence>
<dbReference type="GO" id="GO:0005634">
    <property type="term" value="C:nucleus"/>
    <property type="evidence" value="ECO:0007669"/>
    <property type="project" value="UniProtKB-SubCell"/>
</dbReference>
<keyword evidence="7" id="KW-1185">Reference proteome</keyword>
<evidence type="ECO:0000259" key="5">
    <source>
        <dbReference type="Pfam" id="PF16755"/>
    </source>
</evidence>
<feature type="compositionally biased region" description="Polar residues" evidence="4">
    <location>
        <begin position="808"/>
        <end position="823"/>
    </location>
</feature>
<feature type="compositionally biased region" description="Low complexity" evidence="4">
    <location>
        <begin position="457"/>
        <end position="467"/>
    </location>
</feature>
<reference evidence="6 7" key="1">
    <citation type="journal article" date="2015" name="Environ. Microbiol.">
        <title>Metagenome sequence of Elaphomyces granulatus from sporocarp tissue reveals Ascomycota ectomycorrhizal fingerprints of genome expansion and a Proteobacteria-rich microbiome.</title>
        <authorList>
            <person name="Quandt C.A."/>
            <person name="Kohler A."/>
            <person name="Hesse C.N."/>
            <person name="Sharpton T.J."/>
            <person name="Martin F."/>
            <person name="Spatafora J.W."/>
        </authorList>
    </citation>
    <scope>NUCLEOTIDE SEQUENCE [LARGE SCALE GENOMIC DNA]</scope>
    <source>
        <strain evidence="6 7">OSC145934</strain>
    </source>
</reference>
<feature type="domain" description="Nucleoporin Nup159/Nup146 N-terminal" evidence="5">
    <location>
        <begin position="215"/>
        <end position="396"/>
    </location>
</feature>
<feature type="compositionally biased region" description="Basic and acidic residues" evidence="4">
    <location>
        <begin position="984"/>
        <end position="994"/>
    </location>
</feature>
<name>A0A232LY92_9EURO</name>
<dbReference type="EMBL" id="NPHW01003748">
    <property type="protein sequence ID" value="OXV09018.1"/>
    <property type="molecule type" value="Genomic_DNA"/>
</dbReference>
<comment type="caution">
    <text evidence="6">The sequence shown here is derived from an EMBL/GenBank/DDBJ whole genome shotgun (WGS) entry which is preliminary data.</text>
</comment>
<feature type="domain" description="Nucleoporin Nup159/Nup146 N-terminal" evidence="5">
    <location>
        <begin position="54"/>
        <end position="211"/>
    </location>
</feature>
<evidence type="ECO:0000313" key="6">
    <source>
        <dbReference type="EMBL" id="OXV09018.1"/>
    </source>
</evidence>
<sequence>MAFNIGASAVGGTAQAELGPQLPEITTMEVGFKGVDRDCRVRFLPNAWPADALPPPTCSLLAVAPNQGIVVAGGPDCLVVSTTKSVRDAISAKTDKGVKVKPFEPQAKIPMVERPMQVAFCSAESALALSTAESNQLLIYETSTLLQENPQPKLFIPTNAPLRALAPNPAPLDNSNSTFVAMTTVAGSLLIADLRIGSLVSGPNGPVLKDGLMALPVSSIAWLEVNEFLIVYTPNYEEDDMGQIPTSNYYIVQRRQQFSFLFRKLPEICSPFGLKRSPAYQFIARFRDFKPHLKDALIVSSTASTDVGLVTRSDQAPTDSAPANQLKGMFASTVVAEEIRTATLPMTDAGVETSTIGLGIDLSSGEAVESPILNEDIAESSTPLPNILLLTNDGILVSWWFIYSDSVRQKLPYHALSVYKQQQQQEQKLPFGSQVQQHAFTQPTPTGQPTLGPPSAPSFGAPSALGSTRQPAFGATSALGSNASTGSTFGSTSMLGQNNQQRGFGAIQGSGASFGQPSLPGQGFGGLASGSGFGVSPAGGGFSAFASSGGFANLATSKPAGESPFSKPGQSLLSSEMDTTTSFGSPQKHEDSKASSGTGPSGFVLGSVFKRGDRAAADQSRPDQGTGAFSISSSMFDDMISTPSNKLSPPVDVMDDMEDEPSAPPIPKSSFSGQASLSAEKAIPLGVKQSHAETPLPTSKPTSQPTTAFGPNFTAKSQTTLPSSPSEQAVVPSLSEGKWMNSAKPPTEPPLPPDATSKARYSPVDSSSSSNVSKSSVEDAPLPPDFLPSTTPQVPSVVEDAPLPPDFLTSTKKNPTVSDQNLAGNVPLPLNHHSPPKETVPPRNHVTKEATIPLDSLPTSRRTDVKEEATVVLPNESEGSEGGFEDIGREIAQEISPSSEQPDTDFKSYKLSPESSFGGLSDKTTLGGTFTKITLPNKQITKAKPLFGEVSNPVIPPPKTRMDVQTPRGNIEIPRSPSPVRPGSRRDLLRRENARSSSAPGPGRSITIKPNERLVTTELPKVEEPQADIVARRHVDGDTHSPLEDVNDEDEKLRAYLAQPLSPVPTLDPFLPRPTYTGPTFKPGIPGQIERLYCDINSMIGTLGINSRALSSFLLYQGTSKEPNFGKWAEILRGDHPQGILDENIVLADMDKLNECVEMLGRDLQQQRLQKVHKKLEQCQQLLSRDIFNLRGQCASLQKIIDMHADTAAVLSAPLSAEQANLQQELRKSFAAVQSKLADLEQGITFLRAKIADKVSSDGAANGTSSAKQSMKKPTVAAVTSTIVTMMNMAESKSSDIDVLEAQMRKLGLDVSGARGSREGTPFTTPLKQSTGRLPITPGSIGSPSGHTSESGKLLHSSVHRSTKPNLSRSIRGGVDMLTREDCERWKEKARRRKEVLRNLKEVLAERKVVVREWADS</sequence>
<feature type="region of interest" description="Disordered" evidence="4">
    <location>
        <begin position="1312"/>
        <end position="1370"/>
    </location>
</feature>
<feature type="compositionally biased region" description="Low complexity" evidence="4">
    <location>
        <begin position="762"/>
        <end position="775"/>
    </location>
</feature>
<feature type="compositionally biased region" description="Polar residues" evidence="4">
    <location>
        <begin position="568"/>
        <end position="585"/>
    </location>
</feature>
<feature type="compositionally biased region" description="Low complexity" evidence="4">
    <location>
        <begin position="441"/>
        <end position="450"/>
    </location>
</feature>
<feature type="region of interest" description="Disordered" evidence="4">
    <location>
        <begin position="557"/>
        <end position="929"/>
    </location>
</feature>
<feature type="region of interest" description="Disordered" evidence="4">
    <location>
        <begin position="428"/>
        <end position="518"/>
    </location>
</feature>
<keyword evidence="2" id="KW-0813">Transport</keyword>
<evidence type="ECO:0000256" key="2">
    <source>
        <dbReference type="ARBA" id="ARBA00022448"/>
    </source>
</evidence>
<feature type="compositionally biased region" description="Low complexity" evidence="4">
    <location>
        <begin position="629"/>
        <end position="641"/>
    </location>
</feature>
<dbReference type="OrthoDB" id="248320at2759"/>
<evidence type="ECO:0000256" key="3">
    <source>
        <dbReference type="ARBA" id="ARBA00023242"/>
    </source>
</evidence>
<feature type="compositionally biased region" description="Polar residues" evidence="4">
    <location>
        <begin position="1322"/>
        <end position="1332"/>
    </location>
</feature>
<dbReference type="InterPro" id="IPR039462">
    <property type="entry name" value="Nup159/Nup146_N"/>
</dbReference>
<comment type="subcellular location">
    <subcellularLocation>
        <location evidence="1">Nucleus</location>
    </subcellularLocation>
</comment>
<dbReference type="Pfam" id="PF16755">
    <property type="entry name" value="Beta-prop_NUP159_NUP214"/>
    <property type="match status" value="2"/>
</dbReference>
<evidence type="ECO:0000256" key="1">
    <source>
        <dbReference type="ARBA" id="ARBA00004123"/>
    </source>
</evidence>
<feature type="compositionally biased region" description="Polar residues" evidence="4">
    <location>
        <begin position="1340"/>
        <end position="1351"/>
    </location>
</feature>
<dbReference type="SUPFAM" id="SSF117289">
    <property type="entry name" value="Nucleoporin domain"/>
    <property type="match status" value="1"/>
</dbReference>
<accession>A0A232LY92</accession>
<protein>
    <recommendedName>
        <fullName evidence="5">Nucleoporin Nup159/Nup146 N-terminal domain-containing protein</fullName>
    </recommendedName>
</protein>
<feature type="region of interest" description="Disordered" evidence="4">
    <location>
        <begin position="949"/>
        <end position="1011"/>
    </location>
</feature>
<dbReference type="Proteomes" id="UP000243515">
    <property type="component" value="Unassembled WGS sequence"/>
</dbReference>
<proteinExistence type="predicted"/>